<dbReference type="CDD" id="cd00112">
    <property type="entry name" value="LDLa"/>
    <property type="match status" value="2"/>
</dbReference>
<dbReference type="CDD" id="cd00054">
    <property type="entry name" value="EGF_CA"/>
    <property type="match status" value="1"/>
</dbReference>
<name>A0A815C959_9BILA</name>
<feature type="disulfide bond" evidence="6">
    <location>
        <begin position="1186"/>
        <end position="1195"/>
    </location>
</feature>
<feature type="disulfide bond" evidence="7">
    <location>
        <begin position="647"/>
        <end position="665"/>
    </location>
</feature>
<dbReference type="PROSITE" id="PS00022">
    <property type="entry name" value="EGF_1"/>
    <property type="match status" value="4"/>
</dbReference>
<dbReference type="OrthoDB" id="10020456at2759"/>
<dbReference type="SUPFAM" id="SSF57196">
    <property type="entry name" value="EGF/Laminin"/>
    <property type="match status" value="2"/>
</dbReference>
<dbReference type="GO" id="GO:0004930">
    <property type="term" value="F:G protein-coupled receptor activity"/>
    <property type="evidence" value="ECO:0007669"/>
    <property type="project" value="InterPro"/>
</dbReference>
<feature type="disulfide bond" evidence="7">
    <location>
        <begin position="206"/>
        <end position="218"/>
    </location>
</feature>
<dbReference type="PROSITE" id="PS50068">
    <property type="entry name" value="LDLRA_2"/>
    <property type="match status" value="2"/>
</dbReference>
<dbReference type="InterPro" id="IPR000276">
    <property type="entry name" value="GPCR_Rhodpsn"/>
</dbReference>
<feature type="transmembrane region" description="Helical" evidence="8">
    <location>
        <begin position="1416"/>
        <end position="1439"/>
    </location>
</feature>
<dbReference type="InterPro" id="IPR036055">
    <property type="entry name" value="LDL_receptor-like_sf"/>
</dbReference>
<evidence type="ECO:0000256" key="9">
    <source>
        <dbReference type="SAM" id="SignalP"/>
    </source>
</evidence>
<evidence type="ECO:0000259" key="11">
    <source>
        <dbReference type="PROSITE" id="PS50262"/>
    </source>
</evidence>
<dbReference type="Gene3D" id="1.20.1070.10">
    <property type="entry name" value="Rhodopsin 7-helix transmembrane proteins"/>
    <property type="match status" value="1"/>
</dbReference>
<dbReference type="Proteomes" id="UP000663832">
    <property type="component" value="Unassembled WGS sequence"/>
</dbReference>
<evidence type="ECO:0000256" key="7">
    <source>
        <dbReference type="PROSITE-ProRule" id="PRU00124"/>
    </source>
</evidence>
<keyword evidence="2 8" id="KW-0812">Transmembrane</keyword>
<evidence type="ECO:0000256" key="6">
    <source>
        <dbReference type="PROSITE-ProRule" id="PRU00076"/>
    </source>
</evidence>
<feature type="transmembrane region" description="Helical" evidence="8">
    <location>
        <begin position="1666"/>
        <end position="1687"/>
    </location>
</feature>
<comment type="caution">
    <text evidence="12">The sequence shown here is derived from an EMBL/GenBank/DDBJ whole genome shotgun (WGS) entry which is preliminary data.</text>
</comment>
<keyword evidence="3 8" id="KW-1133">Transmembrane helix</keyword>
<dbReference type="InterPro" id="IPR051830">
    <property type="entry name" value="NOTCH_homolog"/>
</dbReference>
<evidence type="ECO:0000256" key="1">
    <source>
        <dbReference type="ARBA" id="ARBA00004370"/>
    </source>
</evidence>
<feature type="transmembrane region" description="Helical" evidence="8">
    <location>
        <begin position="1584"/>
        <end position="1606"/>
    </location>
</feature>
<dbReference type="SUPFAM" id="SSF57424">
    <property type="entry name" value="LDL receptor-like module"/>
    <property type="match status" value="2"/>
</dbReference>
<dbReference type="SMART" id="SM00181">
    <property type="entry name" value="EGF"/>
    <property type="match status" value="6"/>
</dbReference>
<dbReference type="InterPro" id="IPR002172">
    <property type="entry name" value="LDrepeatLR_classA_rpt"/>
</dbReference>
<dbReference type="PROSITE" id="PS50026">
    <property type="entry name" value="EGF_3"/>
    <property type="match status" value="2"/>
</dbReference>
<dbReference type="PRINTS" id="PR00261">
    <property type="entry name" value="LDLRECEPTOR"/>
</dbReference>
<feature type="disulfide bond" evidence="7">
    <location>
        <begin position="213"/>
        <end position="231"/>
    </location>
</feature>
<dbReference type="Pfam" id="PF00057">
    <property type="entry name" value="Ldl_recept_a"/>
    <property type="match status" value="2"/>
</dbReference>
<dbReference type="CDD" id="cd00637">
    <property type="entry name" value="7tm_classA_rhodopsin-like"/>
    <property type="match status" value="1"/>
</dbReference>
<dbReference type="GO" id="GO:0016020">
    <property type="term" value="C:membrane"/>
    <property type="evidence" value="ECO:0007669"/>
    <property type="project" value="UniProtKB-SubCell"/>
</dbReference>
<dbReference type="PANTHER" id="PTHR24033">
    <property type="entry name" value="EGF-LIKE DOMAIN-CONTAINING PROTEIN"/>
    <property type="match status" value="1"/>
</dbReference>
<feature type="domain" description="EGF-like" evidence="10">
    <location>
        <begin position="1070"/>
        <end position="1109"/>
    </location>
</feature>
<feature type="transmembrane region" description="Helical" evidence="8">
    <location>
        <begin position="1451"/>
        <end position="1472"/>
    </location>
</feature>
<dbReference type="PROSITE" id="PS01186">
    <property type="entry name" value="EGF_2"/>
    <property type="match status" value="1"/>
</dbReference>
<dbReference type="SMART" id="SM00192">
    <property type="entry name" value="LDLa"/>
    <property type="match status" value="5"/>
</dbReference>
<protein>
    <submittedName>
        <fullName evidence="12">Uncharacterized protein</fullName>
    </submittedName>
</protein>
<keyword evidence="4 8" id="KW-0472">Membrane</keyword>
<keyword evidence="6" id="KW-0245">EGF-like domain</keyword>
<keyword evidence="5 6" id="KW-1015">Disulfide bond</keyword>
<evidence type="ECO:0000256" key="4">
    <source>
        <dbReference type="ARBA" id="ARBA00023136"/>
    </source>
</evidence>
<evidence type="ECO:0000256" key="3">
    <source>
        <dbReference type="ARBA" id="ARBA00022989"/>
    </source>
</evidence>
<keyword evidence="9" id="KW-0732">Signal</keyword>
<comment type="caution">
    <text evidence="6">Lacks conserved residue(s) required for the propagation of feature annotation.</text>
</comment>
<feature type="domain" description="EGF-like" evidence="10">
    <location>
        <begin position="1155"/>
        <end position="1196"/>
    </location>
</feature>
<dbReference type="SUPFAM" id="SSF81321">
    <property type="entry name" value="Family A G protein-coupled receptor-like"/>
    <property type="match status" value="1"/>
</dbReference>
<dbReference type="EMBL" id="CAJNOI010000443">
    <property type="protein sequence ID" value="CAF1280321.1"/>
    <property type="molecule type" value="Genomic_DNA"/>
</dbReference>
<evidence type="ECO:0000256" key="8">
    <source>
        <dbReference type="SAM" id="Phobius"/>
    </source>
</evidence>
<keyword evidence="14" id="KW-1185">Reference proteome</keyword>
<evidence type="ECO:0000259" key="10">
    <source>
        <dbReference type="PROSITE" id="PS50026"/>
    </source>
</evidence>
<accession>A0A815C959</accession>
<gene>
    <name evidence="12" type="ORF">BJG266_LOCUS31166</name>
    <name evidence="13" type="ORF">QVE165_LOCUS48130</name>
</gene>
<dbReference type="PANTHER" id="PTHR24033:SF151">
    <property type="entry name" value="NOTCH 2"/>
    <property type="match status" value="1"/>
</dbReference>
<evidence type="ECO:0000256" key="5">
    <source>
        <dbReference type="ARBA" id="ARBA00023157"/>
    </source>
</evidence>
<feature type="domain" description="G-protein coupled receptors family 1 profile" evidence="11">
    <location>
        <begin position="1431"/>
        <end position="1685"/>
    </location>
</feature>
<dbReference type="Gene3D" id="2.10.25.10">
    <property type="entry name" value="Laminin"/>
    <property type="match status" value="2"/>
</dbReference>
<evidence type="ECO:0000256" key="2">
    <source>
        <dbReference type="ARBA" id="ARBA00022692"/>
    </source>
</evidence>
<evidence type="ECO:0000313" key="13">
    <source>
        <dbReference type="EMBL" id="CAF1563602.1"/>
    </source>
</evidence>
<dbReference type="InterPro" id="IPR017452">
    <property type="entry name" value="GPCR_Rhodpsn_7TM"/>
</dbReference>
<dbReference type="Proteomes" id="UP000663877">
    <property type="component" value="Unassembled WGS sequence"/>
</dbReference>
<dbReference type="Pfam" id="PF00001">
    <property type="entry name" value="7tm_1"/>
    <property type="match status" value="1"/>
</dbReference>
<evidence type="ECO:0000313" key="14">
    <source>
        <dbReference type="Proteomes" id="UP000663832"/>
    </source>
</evidence>
<evidence type="ECO:0000313" key="15">
    <source>
        <dbReference type="Proteomes" id="UP000663877"/>
    </source>
</evidence>
<feature type="chain" id="PRO_5036227113" evidence="9">
    <location>
        <begin position="19"/>
        <end position="1715"/>
    </location>
</feature>
<organism evidence="12 15">
    <name type="scientific">Adineta steineri</name>
    <dbReference type="NCBI Taxonomy" id="433720"/>
    <lineage>
        <taxon>Eukaryota</taxon>
        <taxon>Metazoa</taxon>
        <taxon>Spiralia</taxon>
        <taxon>Gnathifera</taxon>
        <taxon>Rotifera</taxon>
        <taxon>Eurotatoria</taxon>
        <taxon>Bdelloidea</taxon>
        <taxon>Adinetida</taxon>
        <taxon>Adinetidae</taxon>
        <taxon>Adineta</taxon>
    </lineage>
</organism>
<sequence length="1715" mass="198709">MKLLIIVLLASIINATQSIVLLYDTEISSGKEETHCIYYVKDFTIKYCVRVTKNKQVPPYIIFCSNGEQWKFSKLLHENISPWEVLSWSSSIEAAEIYARIYYNRSIKFDENDFLCKCTEQSSFGIDCEYQLLFNSPMFSDAIQITFEAKENTDGHQMFGSILCYETLICDFGRLCLDWRNICDRMQNCMNGIDEENCHLLEFNECEINEYRCINGMCIPHEYWLDGQYDCMDWSDELPPSSSSLGDCALKPFIIDCDDHLCPDGYWSCGDGQCIRMLTRHIYQPFFSGDLGCYSMREYNRMCEAAAHTSLWTVQHGVCAKSGYDDTLLITSPQFDYCLYLVRCALSKGAEIHCPCNGVNCSILIINNCSNDEVLFPFGGIIRPWLVDGYLRDRSWENTLPDRIYIIGSYRCRGFMGNITTFDHYYSPADNHIGAAILERFICRETSLINRDSQSLFQYSNTCWNDSLTFNGQPYAFTDFCQSKYDCYSQYRIRDGISDCLGHEDEGNHSIPQINYCHHIQKHRFQCSSQQLTCFPARRLAEQSTENSGCINKYDKFVEGSGRALNTMMCKKDNDYNECQSLRYYIGNSSIINGTFKDDQDEDIDRSSTVKPFRYYCDSFWDEAITHRDEDFSECQMWICNEEQFQCRTGQCIELEWVCDGEWDCSDASDEFHLNSNWSDHNKNLVGLNERKTKCPTYNAFLPFFNICNFDYEYPCYRSNVSNPLDIDEYRPCINHTQIGDRIEDCYGGIDEKNMFEDCQSNMLGYTLRCNNTCQDYNNACLRGNCMTSPLCFYKNKNVSSCSNPKDVICLNGTCIPNGRCDKIHQCLHGEDEHWYTLHTSLSDFDYRHDKRSFQFRHIPKIHLLNFPKENYSGFQINTHQQEDFRDIPSQLPEKKLNGLLYICNQGFIAFISATYGFLCLCPPTYYGSFCQFFADRISVITHLDLTTLLTEYLTNSFVIVATLHFNNNIEDHHLFHINPSILTHKSIKQRFYLLYSRTNNSLQYKRERYFNGIDVRNHHPYSVHFDIFSLSNDQIDELGSFIYPIYFDFLPVFRLATILRFPPWFRNSTLDPCYPDPCNENSSCIPILNQNNSFRCSCKSGYNGNNCQNYHPQCESYCAPTALCRPGYRGEINGPTLPLCICPLGSFGPRCYIRNEACKSNPCGMNSTCHAMYDPSGEKPFFCVCPQQYYGDQCQYEKVPVLIHMNLTNLIDIAVSVIQFYNITTSAISLKLLDQQVTNGIPKIIRYNHSRETSPPIALLKTYDKLTNWKYFILYSQSKSTRIINITSTPEECPNVLILFSQMNIKSPSTTNIFKYHQICRNNTNRICFHDRNYFCFCRQNHYGVNCFQYDLLIDKCNQCFLNGKCIKGDLEDSNDFICLCRSCHQGRLCEFSLEAFGFTLDSLLISSLTIIQSIYIGLAFIIFIIGFLTNLCAFVTFKRKQSRKFGVGNYLLVTTILNQLSLVCLLFKFLHVLLGAKGKTNDISCKIISYLLSILTRSTYWLTSWVTIDRLFIVLYPTSSMLKKPMISIYIIIITLFILCLMHFHELLFYKTIHEQPNSSVLLCIPRFDETSIAIYNRINTLIHYLLPFSVQIISITLLIIHAARSRSKTSNNKITLRQLIKKQFFVQKELYITPIIIIVAALPQAILSFSLACIELNDFKRHLLLSTFLLSYSPQILGFILYVVPSSVFMNEFKQTKLAKKYLHWIIKSSSK</sequence>
<comment type="subcellular location">
    <subcellularLocation>
        <location evidence="1">Membrane</location>
    </subcellularLocation>
</comment>
<reference evidence="12" key="1">
    <citation type="submission" date="2021-02" db="EMBL/GenBank/DDBJ databases">
        <authorList>
            <person name="Nowell W R."/>
        </authorList>
    </citation>
    <scope>NUCLEOTIDE SEQUENCE</scope>
</reference>
<feature type="disulfide bond" evidence="6">
    <location>
        <begin position="1099"/>
        <end position="1108"/>
    </location>
</feature>
<dbReference type="PROSITE" id="PS50262">
    <property type="entry name" value="G_PROTEIN_RECEP_F1_2"/>
    <property type="match status" value="1"/>
</dbReference>
<dbReference type="Gene3D" id="4.10.400.10">
    <property type="entry name" value="Low-density Lipoprotein Receptor"/>
    <property type="match status" value="2"/>
</dbReference>
<dbReference type="EMBL" id="CAJNOM010000795">
    <property type="protein sequence ID" value="CAF1563602.1"/>
    <property type="molecule type" value="Genomic_DNA"/>
</dbReference>
<feature type="signal peptide" evidence="9">
    <location>
        <begin position="1"/>
        <end position="18"/>
    </location>
</feature>
<evidence type="ECO:0000313" key="12">
    <source>
        <dbReference type="EMBL" id="CAF1280321.1"/>
    </source>
</evidence>
<feature type="transmembrane region" description="Helical" evidence="8">
    <location>
        <begin position="1633"/>
        <end position="1654"/>
    </location>
</feature>
<feature type="transmembrane region" description="Helical" evidence="8">
    <location>
        <begin position="1531"/>
        <end position="1552"/>
    </location>
</feature>
<proteinExistence type="predicted"/>
<feature type="disulfide bond" evidence="7">
    <location>
        <begin position="640"/>
        <end position="652"/>
    </location>
</feature>
<dbReference type="InterPro" id="IPR000742">
    <property type="entry name" value="EGF"/>
</dbReference>